<gene>
    <name evidence="2" type="ORF">BL253_24515</name>
</gene>
<evidence type="ECO:0000313" key="3">
    <source>
        <dbReference type="Proteomes" id="UP000188929"/>
    </source>
</evidence>
<keyword evidence="3" id="KW-1185">Reference proteome</keyword>
<sequence>MAVSVITAEAGASLIPALLRFVLESWSGYWAGMALGWFEAGIPGTDLINTLAGLEDSPTSRDSSDIERCGCGTRQ</sequence>
<protein>
    <submittedName>
        <fullName evidence="2">Uncharacterized protein</fullName>
    </submittedName>
</protein>
<evidence type="ECO:0000256" key="1">
    <source>
        <dbReference type="SAM" id="MobiDB-lite"/>
    </source>
</evidence>
<dbReference type="AlphaFoldDB" id="A0A1V2I5R7"/>
<feature type="region of interest" description="Disordered" evidence="1">
    <location>
        <begin position="53"/>
        <end position="75"/>
    </location>
</feature>
<proteinExistence type="predicted"/>
<dbReference type="Proteomes" id="UP000188929">
    <property type="component" value="Unassembled WGS sequence"/>
</dbReference>
<organism evidence="2 3">
    <name type="scientific">Pseudofrankia asymbiotica</name>
    <dbReference type="NCBI Taxonomy" id="1834516"/>
    <lineage>
        <taxon>Bacteria</taxon>
        <taxon>Bacillati</taxon>
        <taxon>Actinomycetota</taxon>
        <taxon>Actinomycetes</taxon>
        <taxon>Frankiales</taxon>
        <taxon>Frankiaceae</taxon>
        <taxon>Pseudofrankia</taxon>
    </lineage>
</organism>
<accession>A0A1V2I5R7</accession>
<dbReference type="EMBL" id="MOMC01000050">
    <property type="protein sequence ID" value="ONH26608.1"/>
    <property type="molecule type" value="Genomic_DNA"/>
</dbReference>
<comment type="caution">
    <text evidence="2">The sequence shown here is derived from an EMBL/GenBank/DDBJ whole genome shotgun (WGS) entry which is preliminary data.</text>
</comment>
<name>A0A1V2I5R7_9ACTN</name>
<reference evidence="3" key="1">
    <citation type="submission" date="2016-10" db="EMBL/GenBank/DDBJ databases">
        <title>Frankia sp. NRRL B-16386 Genome sequencing.</title>
        <authorList>
            <person name="Ghodhbane-Gtari F."/>
            <person name="Swanson E."/>
            <person name="Gueddou A."/>
            <person name="Hezbri K."/>
            <person name="Ktari K."/>
            <person name="Nouioui I."/>
            <person name="Morris K."/>
            <person name="Simpson S."/>
            <person name="Abebe-Akele F."/>
            <person name="Thomas K."/>
            <person name="Gtari M."/>
            <person name="Tisa L.S."/>
        </authorList>
    </citation>
    <scope>NUCLEOTIDE SEQUENCE [LARGE SCALE GENOMIC DNA]</scope>
    <source>
        <strain evidence="3">NRRL B-16386</strain>
    </source>
</reference>
<feature type="compositionally biased region" description="Basic and acidic residues" evidence="1">
    <location>
        <begin position="58"/>
        <end position="68"/>
    </location>
</feature>
<evidence type="ECO:0000313" key="2">
    <source>
        <dbReference type="EMBL" id="ONH26608.1"/>
    </source>
</evidence>